<feature type="compositionally biased region" description="Low complexity" evidence="1">
    <location>
        <begin position="90"/>
        <end position="102"/>
    </location>
</feature>
<feature type="region of interest" description="Disordered" evidence="1">
    <location>
        <begin position="69"/>
        <end position="108"/>
    </location>
</feature>
<dbReference type="InterPro" id="IPR023614">
    <property type="entry name" value="Porin_dom_sf"/>
</dbReference>
<dbReference type="InterPro" id="IPR010870">
    <property type="entry name" value="Porin_O/P"/>
</dbReference>
<sequence>MWGQHEALSQGRTLPPVAPSLALLVAVSACLSPTAVRAQDQLPPDEVAALRSEIASLRAQLQTMERRLDAVTSAPQATAPVAPSSTTVGASSSPAPKSSAAPTEISWKGSPQFGSAGRSFKAKGRIQVDVGQVDAPDGLVDRGLGYGAEMRRVRLGGEGSLGAGVGYKLELELSDNNVDLVDTIVTYKTGPWLLAAGNQNQFQSLDEVTGDTVGAFMERAAFTDAFNFERRLGVSAQYEKGPWVLQGGVFADDITALSNSSDGPAGGDENNSYGLDGRAVYAPKLGKTQLHLGGSAHWRTQKRVTDAGTRYRQRPYVHTSNSRLIGTAALPVEEEVHYGLEAAFVSGRWHGAAETHWQEAALGTGTRPTFFGGYAELGYYLTDDTRGYKSGQFDRAKPSKPLGGGGVGALQLNVRYDYLDLNDRGVVGGKQDAWLAALVWQPLEYLRFNVNYGLLIYQDATPLRNGDRDYKVNVAGARMELDF</sequence>
<dbReference type="SUPFAM" id="SSF56935">
    <property type="entry name" value="Porins"/>
    <property type="match status" value="1"/>
</dbReference>
<evidence type="ECO:0000313" key="3">
    <source>
        <dbReference type="Proteomes" id="UP000215616"/>
    </source>
</evidence>
<accession>A0A258DAZ8</accession>
<dbReference type="Gene3D" id="2.40.160.10">
    <property type="entry name" value="Porin"/>
    <property type="match status" value="1"/>
</dbReference>
<evidence type="ECO:0000313" key="2">
    <source>
        <dbReference type="EMBL" id="OYX04786.1"/>
    </source>
</evidence>
<gene>
    <name evidence="2" type="ORF">B7Z12_05480</name>
</gene>
<organism evidence="2 3">
    <name type="scientific">Caulobacter vibrioides</name>
    <name type="common">Caulobacter crescentus</name>
    <dbReference type="NCBI Taxonomy" id="155892"/>
    <lineage>
        <taxon>Bacteria</taxon>
        <taxon>Pseudomonadati</taxon>
        <taxon>Pseudomonadota</taxon>
        <taxon>Alphaproteobacteria</taxon>
        <taxon>Caulobacterales</taxon>
        <taxon>Caulobacteraceae</taxon>
        <taxon>Caulobacter</taxon>
    </lineage>
</organism>
<dbReference type="Proteomes" id="UP000215616">
    <property type="component" value="Unassembled WGS sequence"/>
</dbReference>
<dbReference type="Pfam" id="PF07396">
    <property type="entry name" value="Porin_O_P"/>
    <property type="match status" value="1"/>
</dbReference>
<dbReference type="EMBL" id="NCDQ01000060">
    <property type="protein sequence ID" value="OYX04786.1"/>
    <property type="molecule type" value="Genomic_DNA"/>
</dbReference>
<evidence type="ECO:0008006" key="4">
    <source>
        <dbReference type="Google" id="ProtNLM"/>
    </source>
</evidence>
<dbReference type="AlphaFoldDB" id="A0A258DAZ8"/>
<reference evidence="2 3" key="1">
    <citation type="submission" date="2017-03" db="EMBL/GenBank/DDBJ databases">
        <title>Lifting the veil on microbial sulfur biogeochemistry in mining wastewaters.</title>
        <authorList>
            <person name="Kantor R.S."/>
            <person name="Colenbrander Nelson T."/>
            <person name="Marshall S."/>
            <person name="Bennett D."/>
            <person name="Apte S."/>
            <person name="Camacho D."/>
            <person name="Thomas B.C."/>
            <person name="Warren L.A."/>
            <person name="Banfield J.F."/>
        </authorList>
    </citation>
    <scope>NUCLEOTIDE SEQUENCE [LARGE SCALE GENOMIC DNA]</scope>
    <source>
        <strain evidence="2">32-67-7</strain>
    </source>
</reference>
<protein>
    <recommendedName>
        <fullName evidence="4">Porin</fullName>
    </recommendedName>
</protein>
<evidence type="ECO:0000256" key="1">
    <source>
        <dbReference type="SAM" id="MobiDB-lite"/>
    </source>
</evidence>
<comment type="caution">
    <text evidence="2">The sequence shown here is derived from an EMBL/GenBank/DDBJ whole genome shotgun (WGS) entry which is preliminary data.</text>
</comment>
<name>A0A258DAZ8_CAUVI</name>
<proteinExistence type="predicted"/>